<reference evidence="1 2" key="2">
    <citation type="journal article" date="2003" name="Nat. Biotechnol.">
        <title>Complete genome sequence and comparative analysis of the industrial microorganism Streptomyces avermitilis.</title>
        <authorList>
            <person name="Ikeda H."/>
            <person name="Ishikawa J."/>
            <person name="Hanamoto A."/>
            <person name="Shinose M."/>
            <person name="Kikuchi H."/>
            <person name="Shiba T."/>
            <person name="Sakaki Y."/>
            <person name="Hattori M."/>
            <person name="Omura S."/>
        </authorList>
    </citation>
    <scope>NUCLEOTIDE SEQUENCE [LARGE SCALE GENOMIC DNA]</scope>
    <source>
        <strain evidence="2">ATCC 31267 / DSM 46492 / JCM 5070 / NBRC 14893 / NCIMB 12804 / NRRL 8165 / MA-4680</strain>
    </source>
</reference>
<organism evidence="1 2">
    <name type="scientific">Streptomyces avermitilis (strain ATCC 31267 / DSM 46492 / JCM 5070 / NBRC 14893 / NCIMB 12804 / NRRL 8165 / MA-4680)</name>
    <dbReference type="NCBI Taxonomy" id="227882"/>
    <lineage>
        <taxon>Bacteria</taxon>
        <taxon>Bacillati</taxon>
        <taxon>Actinomycetota</taxon>
        <taxon>Actinomycetes</taxon>
        <taxon>Kitasatosporales</taxon>
        <taxon>Streptomycetaceae</taxon>
        <taxon>Streptomyces</taxon>
    </lineage>
</organism>
<gene>
    <name evidence="1" type="ORF">SAVERM_765</name>
</gene>
<protein>
    <submittedName>
        <fullName evidence="1">Secreted protein</fullName>
    </submittedName>
</protein>
<proteinExistence type="predicted"/>
<dbReference type="EMBL" id="BA000030">
    <property type="protein sequence ID" value="BAC68475.1"/>
    <property type="molecule type" value="Genomic_DNA"/>
</dbReference>
<reference evidence="1 2" key="1">
    <citation type="journal article" date="2001" name="Proc. Natl. Acad. Sci. U.S.A.">
        <title>Genome sequence of an industrial microorganism Streptomyces avermitilis: deducing the ability of producing secondary metabolites.</title>
        <authorList>
            <person name="Omura S."/>
            <person name="Ikeda H."/>
            <person name="Ishikawa J."/>
            <person name="Hanamoto A."/>
            <person name="Takahashi C."/>
            <person name="Shinose M."/>
            <person name="Takahashi Y."/>
            <person name="Horikawa H."/>
            <person name="Nakazawa H."/>
            <person name="Osonoe T."/>
            <person name="Kikuchi H."/>
            <person name="Shiba T."/>
            <person name="Sakaki Y."/>
            <person name="Hattori M."/>
        </authorList>
    </citation>
    <scope>NUCLEOTIDE SEQUENCE [LARGE SCALE GENOMIC DNA]</scope>
    <source>
        <strain evidence="2">ATCC 31267 / DSM 46492 / JCM 5070 / NBRC 14893 / NCIMB 12804 / NRRL 8165 / MA-4680</strain>
    </source>
</reference>
<sequence length="69" mass="7433">MSKQGPWAAPRLRRMRSYRTLFRAPEFAPFLLSFAAFAAAQTVGGLALATLVFRATGSPLLSAVSMFGP</sequence>
<dbReference type="KEGG" id="sma:SAVERM_765"/>
<dbReference type="Proteomes" id="UP000000428">
    <property type="component" value="Chromosome"/>
</dbReference>
<reference evidence="1 2" key="3">
    <citation type="journal article" date="2014" name="J. Ind. Microbiol. Biotechnol.">
        <title>Genome mining of the Streptomyces avermitilis genome and development of genome-minimized hosts for heterologous expression of biosynthetic gene clusters.</title>
        <authorList>
            <person name="Ikeda H."/>
            <person name="Shin-ya K."/>
            <person name="Omura S."/>
        </authorList>
    </citation>
    <scope>NUCLEOTIDE SEQUENCE [LARGE SCALE GENOMIC DNA]</scope>
    <source>
        <strain evidence="2">ATCC 31267 / DSM 46492 / JCM 5070 / NBRC 14893 / NCIMB 12804 / NRRL 8165 / MA-4680</strain>
    </source>
</reference>
<keyword evidence="2" id="KW-1185">Reference proteome</keyword>
<name>Q82PV7_STRAW</name>
<dbReference type="HOGENOM" id="CLU_2773974_0_0_11"/>
<evidence type="ECO:0000313" key="2">
    <source>
        <dbReference type="Proteomes" id="UP000000428"/>
    </source>
</evidence>
<dbReference type="AlphaFoldDB" id="Q82PV7"/>
<accession>Q82PV7</accession>
<evidence type="ECO:0000313" key="1">
    <source>
        <dbReference type="EMBL" id="BAC68475.1"/>
    </source>
</evidence>